<sequence length="578" mass="64911">MVTKLVQLYADSDDLVMVDKLFDRLPDPNVYAWTAILAFYSRHGMYKDCAKAYGQMKSNAVLPDSYVFPKILRACGQVVCLEVGVQVHKDVIVCGSELNLEVSNSLIDMYMKCKDVRGARQIFYEMVERDLLSWNSMISGLVYNGLLEEAVQYFFHMRLDGFEPDIVTLNMTMDAYCRLGLCEEAWKTFEQIKEPNIISWTTLISGYSRVGKHKLSLEIFRDMMYKGMVIPDVDSLSSIIVSCRHLNFPLNGREIHGYGIKTNIGIVFYKSAGPALLPMYAKCGRFLDAVNTFESMDQSDVVAWNAMILGFVDLGCTNMALEYFSKLQRMGLKNDQTTISTVLPACDLKSGKQIHAYIRKFLFDSVVVWNALINLYCKCGHIGYAYCVFSNMVTRDLVSWNTMIGGFGMHGLGQDALQLLYEMIHSGLSPDSVTITSVLSACSHSGLADEGLKIFHSIMKDHGITPRIEHFTCIVDMLARAGRLEDAVNFITRMPSEPNKHIWGALLAASRAHQNVNVGILAAEQLIHLEPENAGHYITLSNIYARAGRWDDAVRMRKKMQDKGLVKPSGQSWIEGGN</sequence>
<dbReference type="NCBIfam" id="TIGR00756">
    <property type="entry name" value="PPR"/>
    <property type="match status" value="8"/>
</dbReference>
<evidence type="ECO:0000256" key="1">
    <source>
        <dbReference type="ARBA" id="ARBA00022737"/>
    </source>
</evidence>
<dbReference type="Gene3D" id="1.25.40.10">
    <property type="entry name" value="Tetratricopeptide repeat domain"/>
    <property type="match status" value="6"/>
</dbReference>
<dbReference type="SUPFAM" id="SSF48452">
    <property type="entry name" value="TPR-like"/>
    <property type="match status" value="1"/>
</dbReference>
<protein>
    <submittedName>
        <fullName evidence="3">Pentatricopeptide repeat-containing protein</fullName>
    </submittedName>
</protein>
<feature type="repeat" description="PPR" evidence="2">
    <location>
        <begin position="165"/>
        <end position="195"/>
    </location>
</feature>
<feature type="repeat" description="PPR" evidence="2">
    <location>
        <begin position="396"/>
        <end position="430"/>
    </location>
</feature>
<dbReference type="GO" id="GO:0009451">
    <property type="term" value="P:RNA modification"/>
    <property type="evidence" value="ECO:0007669"/>
    <property type="project" value="InterPro"/>
</dbReference>
<dbReference type="GO" id="GO:0003729">
    <property type="term" value="F:mRNA binding"/>
    <property type="evidence" value="ECO:0007669"/>
    <property type="project" value="UniProtKB-ARBA"/>
</dbReference>
<dbReference type="Pfam" id="PF13812">
    <property type="entry name" value="PPR_3"/>
    <property type="match status" value="1"/>
</dbReference>
<dbReference type="Proteomes" id="UP000593562">
    <property type="component" value="Unassembled WGS sequence"/>
</dbReference>
<dbReference type="InParanoid" id="A0A7J7E2M4"/>
<dbReference type="PANTHER" id="PTHR47926">
    <property type="entry name" value="PENTATRICOPEPTIDE REPEAT-CONTAINING PROTEIN"/>
    <property type="match status" value="1"/>
</dbReference>
<organism evidence="3 4">
    <name type="scientific">Tripterygium wilfordii</name>
    <name type="common">Thunder God vine</name>
    <dbReference type="NCBI Taxonomy" id="458696"/>
    <lineage>
        <taxon>Eukaryota</taxon>
        <taxon>Viridiplantae</taxon>
        <taxon>Streptophyta</taxon>
        <taxon>Embryophyta</taxon>
        <taxon>Tracheophyta</taxon>
        <taxon>Spermatophyta</taxon>
        <taxon>Magnoliopsida</taxon>
        <taxon>eudicotyledons</taxon>
        <taxon>Gunneridae</taxon>
        <taxon>Pentapetalae</taxon>
        <taxon>rosids</taxon>
        <taxon>fabids</taxon>
        <taxon>Celastrales</taxon>
        <taxon>Celastraceae</taxon>
        <taxon>Tripterygium</taxon>
    </lineage>
</organism>
<dbReference type="InterPro" id="IPR011990">
    <property type="entry name" value="TPR-like_helical_dom_sf"/>
</dbReference>
<accession>A0A7J7E2M4</accession>
<feature type="repeat" description="PPR" evidence="2">
    <location>
        <begin position="29"/>
        <end position="63"/>
    </location>
</feature>
<dbReference type="AlphaFoldDB" id="A0A7J7E2M4"/>
<dbReference type="EMBL" id="JAAARO010000001">
    <property type="protein sequence ID" value="KAF5752912.1"/>
    <property type="molecule type" value="Genomic_DNA"/>
</dbReference>
<dbReference type="Pfam" id="PF01535">
    <property type="entry name" value="PPR"/>
    <property type="match status" value="3"/>
</dbReference>
<feature type="repeat" description="PPR" evidence="2">
    <location>
        <begin position="365"/>
        <end position="395"/>
    </location>
</feature>
<dbReference type="Pfam" id="PF13041">
    <property type="entry name" value="PPR_2"/>
    <property type="match status" value="2"/>
</dbReference>
<feature type="repeat" description="PPR" evidence="2">
    <location>
        <begin position="300"/>
        <end position="334"/>
    </location>
</feature>
<keyword evidence="4" id="KW-1185">Reference proteome</keyword>
<evidence type="ECO:0000313" key="4">
    <source>
        <dbReference type="Proteomes" id="UP000593562"/>
    </source>
</evidence>
<comment type="caution">
    <text evidence="3">The sequence shown here is derived from an EMBL/GenBank/DDBJ whole genome shotgun (WGS) entry which is preliminary data.</text>
</comment>
<keyword evidence="1" id="KW-0677">Repeat</keyword>
<dbReference type="InterPro" id="IPR046960">
    <property type="entry name" value="PPR_At4g14850-like_plant"/>
</dbReference>
<gene>
    <name evidence="3" type="ORF">HS088_TW01G00830</name>
</gene>
<proteinExistence type="predicted"/>
<reference evidence="3 4" key="1">
    <citation type="journal article" date="2020" name="Nat. Commun.">
        <title>Genome of Tripterygium wilfordii and identification of cytochrome P450 involved in triptolide biosynthesis.</title>
        <authorList>
            <person name="Tu L."/>
            <person name="Su P."/>
            <person name="Zhang Z."/>
            <person name="Gao L."/>
            <person name="Wang J."/>
            <person name="Hu T."/>
            <person name="Zhou J."/>
            <person name="Zhang Y."/>
            <person name="Zhao Y."/>
            <person name="Liu Y."/>
            <person name="Song Y."/>
            <person name="Tong Y."/>
            <person name="Lu Y."/>
            <person name="Yang J."/>
            <person name="Xu C."/>
            <person name="Jia M."/>
            <person name="Peters R.J."/>
            <person name="Huang L."/>
            <person name="Gao W."/>
        </authorList>
    </citation>
    <scope>NUCLEOTIDE SEQUENCE [LARGE SCALE GENOMIC DNA]</scope>
    <source>
        <strain evidence="4">cv. XIE 37</strain>
        <tissue evidence="3">Leaf</tissue>
    </source>
</reference>
<dbReference type="Pfam" id="PF20431">
    <property type="entry name" value="E_motif"/>
    <property type="match status" value="1"/>
</dbReference>
<feature type="repeat" description="PPR" evidence="2">
    <location>
        <begin position="130"/>
        <end position="164"/>
    </location>
</feature>
<dbReference type="InterPro" id="IPR046848">
    <property type="entry name" value="E_motif"/>
</dbReference>
<dbReference type="FunFam" id="1.25.40.10:FF:000073">
    <property type="entry name" value="Pentatricopeptide repeat-containing protein chloroplastic"/>
    <property type="match status" value="1"/>
</dbReference>
<dbReference type="FunFam" id="1.25.40.10:FF:000090">
    <property type="entry name" value="Pentatricopeptide repeat-containing protein, chloroplastic"/>
    <property type="match status" value="1"/>
</dbReference>
<feature type="repeat" description="PPR" evidence="2">
    <location>
        <begin position="431"/>
        <end position="466"/>
    </location>
</feature>
<dbReference type="InterPro" id="IPR002885">
    <property type="entry name" value="PPR_rpt"/>
</dbReference>
<feature type="repeat" description="PPR" evidence="2">
    <location>
        <begin position="533"/>
        <end position="567"/>
    </location>
</feature>
<feature type="repeat" description="PPR" evidence="2">
    <location>
        <begin position="196"/>
        <end position="230"/>
    </location>
</feature>
<evidence type="ECO:0000256" key="2">
    <source>
        <dbReference type="PROSITE-ProRule" id="PRU00708"/>
    </source>
</evidence>
<name>A0A7J7E2M4_TRIWF</name>
<dbReference type="PROSITE" id="PS51375">
    <property type="entry name" value="PPR"/>
    <property type="match status" value="9"/>
</dbReference>
<evidence type="ECO:0000313" key="3">
    <source>
        <dbReference type="EMBL" id="KAF5752912.1"/>
    </source>
</evidence>